<evidence type="ECO:0000256" key="1">
    <source>
        <dbReference type="ARBA" id="ARBA00004141"/>
    </source>
</evidence>
<name>A0A0F7TQH0_PENBI</name>
<keyword evidence="4 8" id="KW-0812">Transmembrane</keyword>
<dbReference type="InterPro" id="IPR050360">
    <property type="entry name" value="MFS_Sugar_Transporters"/>
</dbReference>
<dbReference type="PROSITE" id="PS50850">
    <property type="entry name" value="MFS"/>
    <property type="match status" value="1"/>
</dbReference>
<comment type="similarity">
    <text evidence="2 7">Belongs to the major facilitator superfamily. Sugar transporter (TC 2.A.1.1) family.</text>
</comment>
<dbReference type="NCBIfam" id="TIGR00879">
    <property type="entry name" value="SP"/>
    <property type="match status" value="1"/>
</dbReference>
<keyword evidence="6 8" id="KW-0472">Membrane</keyword>
<evidence type="ECO:0000256" key="5">
    <source>
        <dbReference type="ARBA" id="ARBA00022989"/>
    </source>
</evidence>
<keyword evidence="3 7" id="KW-0813">Transport</keyword>
<dbReference type="Pfam" id="PF00083">
    <property type="entry name" value="Sugar_tr"/>
    <property type="match status" value="1"/>
</dbReference>
<evidence type="ECO:0000256" key="2">
    <source>
        <dbReference type="ARBA" id="ARBA00010992"/>
    </source>
</evidence>
<evidence type="ECO:0000256" key="7">
    <source>
        <dbReference type="RuleBase" id="RU003346"/>
    </source>
</evidence>
<feature type="transmembrane region" description="Helical" evidence="8">
    <location>
        <begin position="405"/>
        <end position="430"/>
    </location>
</feature>
<dbReference type="InterPro" id="IPR005829">
    <property type="entry name" value="Sugar_transporter_CS"/>
</dbReference>
<feature type="transmembrane region" description="Helical" evidence="8">
    <location>
        <begin position="191"/>
        <end position="214"/>
    </location>
</feature>
<dbReference type="PANTHER" id="PTHR48022:SF53">
    <property type="entry name" value="ALPHA-GLUCOSIDE TRANSPORTER, PUTATIVE (AFU_ORTHOLOGUE AFUA_3G01700)-RELATED"/>
    <property type="match status" value="1"/>
</dbReference>
<proteinExistence type="inferred from homology"/>
<organism evidence="10 11">
    <name type="scientific">Penicillium brasilianum</name>
    <dbReference type="NCBI Taxonomy" id="104259"/>
    <lineage>
        <taxon>Eukaryota</taxon>
        <taxon>Fungi</taxon>
        <taxon>Dikarya</taxon>
        <taxon>Ascomycota</taxon>
        <taxon>Pezizomycotina</taxon>
        <taxon>Eurotiomycetes</taxon>
        <taxon>Eurotiomycetidae</taxon>
        <taxon>Eurotiales</taxon>
        <taxon>Aspergillaceae</taxon>
        <taxon>Penicillium</taxon>
    </lineage>
</organism>
<dbReference type="InterPro" id="IPR005828">
    <property type="entry name" value="MFS_sugar_transport-like"/>
</dbReference>
<comment type="subcellular location">
    <subcellularLocation>
        <location evidence="1">Membrane</location>
        <topology evidence="1">Multi-pass membrane protein</topology>
    </subcellularLocation>
</comment>
<evidence type="ECO:0000259" key="9">
    <source>
        <dbReference type="PROSITE" id="PS50850"/>
    </source>
</evidence>
<evidence type="ECO:0000256" key="6">
    <source>
        <dbReference type="ARBA" id="ARBA00023136"/>
    </source>
</evidence>
<evidence type="ECO:0000256" key="8">
    <source>
        <dbReference type="SAM" id="Phobius"/>
    </source>
</evidence>
<feature type="transmembrane region" description="Helical" evidence="8">
    <location>
        <begin position="226"/>
        <end position="243"/>
    </location>
</feature>
<feature type="transmembrane region" description="Helical" evidence="8">
    <location>
        <begin position="376"/>
        <end position="399"/>
    </location>
</feature>
<dbReference type="AlphaFoldDB" id="A0A0F7TQH0"/>
<gene>
    <name evidence="10" type="ORF">PMG11_05943</name>
</gene>
<feature type="transmembrane region" description="Helical" evidence="8">
    <location>
        <begin position="347"/>
        <end position="369"/>
    </location>
</feature>
<dbReference type="InterPro" id="IPR003663">
    <property type="entry name" value="Sugar/inositol_transpt"/>
</dbReference>
<evidence type="ECO:0000313" key="11">
    <source>
        <dbReference type="Proteomes" id="UP000042958"/>
    </source>
</evidence>
<dbReference type="GO" id="GO:0016020">
    <property type="term" value="C:membrane"/>
    <property type="evidence" value="ECO:0007669"/>
    <property type="project" value="UniProtKB-SubCell"/>
</dbReference>
<dbReference type="EMBL" id="CDHK01000005">
    <property type="protein sequence ID" value="CEJ57242.1"/>
    <property type="molecule type" value="Genomic_DNA"/>
</dbReference>
<dbReference type="InterPro" id="IPR036259">
    <property type="entry name" value="MFS_trans_sf"/>
</dbReference>
<keyword evidence="5 8" id="KW-1133">Transmembrane helix</keyword>
<feature type="domain" description="Major facilitator superfamily (MFS) profile" evidence="9">
    <location>
        <begin position="55"/>
        <end position="499"/>
    </location>
</feature>
<dbReference type="InterPro" id="IPR020846">
    <property type="entry name" value="MFS_dom"/>
</dbReference>
<protein>
    <recommendedName>
        <fullName evidence="9">Major facilitator superfamily (MFS) profile domain-containing protein</fullName>
    </recommendedName>
</protein>
<dbReference type="PROSITE" id="PS00217">
    <property type="entry name" value="SUGAR_TRANSPORT_2"/>
    <property type="match status" value="1"/>
</dbReference>
<evidence type="ECO:0000256" key="3">
    <source>
        <dbReference type="ARBA" id="ARBA00022448"/>
    </source>
</evidence>
<accession>A0A0F7TQH0</accession>
<dbReference type="OrthoDB" id="6612291at2759"/>
<dbReference type="FunFam" id="1.20.1250.20:FF:000078">
    <property type="entry name" value="MFS maltose transporter, putative"/>
    <property type="match status" value="1"/>
</dbReference>
<dbReference type="GO" id="GO:0005351">
    <property type="term" value="F:carbohydrate:proton symporter activity"/>
    <property type="evidence" value="ECO:0007669"/>
    <property type="project" value="TreeGrafter"/>
</dbReference>
<dbReference type="PANTHER" id="PTHR48022">
    <property type="entry name" value="PLASTIDIC GLUCOSE TRANSPORTER 4"/>
    <property type="match status" value="1"/>
</dbReference>
<feature type="transmembrane region" description="Helical" evidence="8">
    <location>
        <begin position="52"/>
        <end position="77"/>
    </location>
</feature>
<evidence type="ECO:0000256" key="4">
    <source>
        <dbReference type="ARBA" id="ARBA00022692"/>
    </source>
</evidence>
<dbReference type="Proteomes" id="UP000042958">
    <property type="component" value="Unassembled WGS sequence"/>
</dbReference>
<reference evidence="11" key="1">
    <citation type="journal article" date="2015" name="Genome Announc.">
        <title>Draft genome sequence of the fungus Penicillium brasilianum MG11.</title>
        <authorList>
            <person name="Horn F."/>
            <person name="Linde J."/>
            <person name="Mattern D.J."/>
            <person name="Walther G."/>
            <person name="Guthke R."/>
            <person name="Brakhage A.A."/>
            <person name="Valiante V."/>
        </authorList>
    </citation>
    <scope>NUCLEOTIDE SEQUENCE [LARGE SCALE GENOMIC DNA]</scope>
    <source>
        <strain evidence="11">MG11</strain>
    </source>
</reference>
<evidence type="ECO:0000313" key="10">
    <source>
        <dbReference type="EMBL" id="CEJ57242.1"/>
    </source>
</evidence>
<dbReference type="Gene3D" id="1.20.1250.20">
    <property type="entry name" value="MFS general substrate transporter like domains"/>
    <property type="match status" value="1"/>
</dbReference>
<feature type="transmembrane region" description="Helical" evidence="8">
    <location>
        <begin position="314"/>
        <end position="335"/>
    </location>
</feature>
<sequence length="550" mass="61339">MAMDTVVLTEREVERLQLGGPETLDLINQAQESDAVDRLLTIRDALSKYKKAVFWAMFLSTSLIMEGYDLVIITSFYGQAQFQNRFGVYDPTTKQNIITAAWQSGLSNSSVVGQLAGLLINTYAQDRFGCRPTMMFFMTWMTVMIFIPVFAPSLPILAWGEAMCGISWGVFQTLSTSYACEVVPTVLRPYVTAYVCMCWGAGILLSSGVVRAVASVSGDLGWRLPFAIQWVWPIPLLIGAYIAPESPWNAVRRGKIDMARKSLMRLRQHTPSRKRDVDATLAYIRYTTELEKAETEGASIWDCFKGTNLRRTEINCVVWAAQILCGNAILGYSVVFLEAAGFSSIQAFDVNIALSACYIIGGIICWLLFPHFGRSTIYMIGMTFMFFCLLAIGGLGWASGTQYQLAIGILLVISTLVNMITIGPVCYPIVAETPSGRLRYKTITIGRFVYNLTGIFQNSVTPHMISANSWNWGAKTALFYAGTNLLCNLWCWFRLPETKDRTFGEIDLLFANHVPARKFKTTKVEQFSQQNYIPKEAEAGVQSTTHVEDA</sequence>
<keyword evidence="11" id="KW-1185">Reference proteome</keyword>
<dbReference type="SUPFAM" id="SSF103473">
    <property type="entry name" value="MFS general substrate transporter"/>
    <property type="match status" value="1"/>
</dbReference>
<feature type="transmembrane region" description="Helical" evidence="8">
    <location>
        <begin position="132"/>
        <end position="150"/>
    </location>
</feature>